<keyword evidence="3" id="KW-0479">Metal-binding</keyword>
<dbReference type="CDD" id="cd07333">
    <property type="entry name" value="M48C_bepA_like"/>
    <property type="match status" value="1"/>
</dbReference>
<evidence type="ECO:0000256" key="1">
    <source>
        <dbReference type="ARBA" id="ARBA00001947"/>
    </source>
</evidence>
<evidence type="ECO:0000256" key="8">
    <source>
        <dbReference type="SAM" id="Phobius"/>
    </source>
</evidence>
<evidence type="ECO:0000256" key="3">
    <source>
        <dbReference type="ARBA" id="ARBA00022723"/>
    </source>
</evidence>
<evidence type="ECO:0000313" key="10">
    <source>
        <dbReference type="EMBL" id="MBC8198919.1"/>
    </source>
</evidence>
<keyword evidence="4" id="KW-0378">Hydrolase</keyword>
<feature type="repeat" description="TPR" evidence="7">
    <location>
        <begin position="352"/>
        <end position="385"/>
    </location>
</feature>
<reference evidence="10 11" key="1">
    <citation type="submission" date="2020-08" db="EMBL/GenBank/DDBJ databases">
        <title>Bridging the membrane lipid divide: bacteria of the FCB group superphylum have the potential to synthesize archaeal ether lipids.</title>
        <authorList>
            <person name="Villanueva L."/>
            <person name="Von Meijenfeldt F.A.B."/>
            <person name="Westbye A.B."/>
            <person name="Yadav S."/>
            <person name="Hopmans E.C."/>
            <person name="Dutilh B.E."/>
            <person name="Sinninghe Damste J.S."/>
        </authorList>
    </citation>
    <scope>NUCLEOTIDE SEQUENCE [LARGE SCALE GENOMIC DNA]</scope>
    <source>
        <strain evidence="10">NIOZ-UU82</strain>
    </source>
</reference>
<dbReference type="Gene3D" id="1.25.40.10">
    <property type="entry name" value="Tetratricopeptide repeat domain"/>
    <property type="match status" value="1"/>
</dbReference>
<keyword evidence="8" id="KW-0472">Membrane</keyword>
<dbReference type="InterPro" id="IPR019734">
    <property type="entry name" value="TPR_rpt"/>
</dbReference>
<evidence type="ECO:0000256" key="5">
    <source>
        <dbReference type="ARBA" id="ARBA00022833"/>
    </source>
</evidence>
<protein>
    <submittedName>
        <fullName evidence="10">M48 family metalloprotease</fullName>
    </submittedName>
</protein>
<dbReference type="SMART" id="SM00028">
    <property type="entry name" value="TPR"/>
    <property type="match status" value="4"/>
</dbReference>
<proteinExistence type="predicted"/>
<gene>
    <name evidence="10" type="ORF">H8E80_02565</name>
</gene>
<evidence type="ECO:0000256" key="7">
    <source>
        <dbReference type="PROSITE-ProRule" id="PRU00339"/>
    </source>
</evidence>
<dbReference type="Pfam" id="PF13432">
    <property type="entry name" value="TPR_16"/>
    <property type="match status" value="1"/>
</dbReference>
<organism evidence="10 11">
    <name type="scientific">Candidatus Desulfaltia bathyphila</name>
    <dbReference type="NCBI Taxonomy" id="2841697"/>
    <lineage>
        <taxon>Bacteria</taxon>
        <taxon>Pseudomonadati</taxon>
        <taxon>Thermodesulfobacteriota</taxon>
        <taxon>Desulfobacteria</taxon>
        <taxon>Desulfobacterales</taxon>
        <taxon>Desulfobacterales incertae sedis</taxon>
        <taxon>Candidatus Desulfaltia</taxon>
    </lineage>
</organism>
<accession>A0A8J6N495</accession>
<dbReference type="AlphaFoldDB" id="A0A8J6N495"/>
<feature type="transmembrane region" description="Helical" evidence="8">
    <location>
        <begin position="32"/>
        <end position="52"/>
    </location>
</feature>
<evidence type="ECO:0000256" key="2">
    <source>
        <dbReference type="ARBA" id="ARBA00022670"/>
    </source>
</evidence>
<dbReference type="GO" id="GO:0016020">
    <property type="term" value="C:membrane"/>
    <property type="evidence" value="ECO:0007669"/>
    <property type="project" value="TreeGrafter"/>
</dbReference>
<keyword evidence="6 10" id="KW-0482">Metalloprotease</keyword>
<dbReference type="Pfam" id="PF14559">
    <property type="entry name" value="TPR_19"/>
    <property type="match status" value="1"/>
</dbReference>
<keyword evidence="7" id="KW-0802">TPR repeat</keyword>
<dbReference type="Proteomes" id="UP000603545">
    <property type="component" value="Unassembled WGS sequence"/>
</dbReference>
<dbReference type="Pfam" id="PF13181">
    <property type="entry name" value="TPR_8"/>
    <property type="match status" value="1"/>
</dbReference>
<dbReference type="InterPro" id="IPR051156">
    <property type="entry name" value="Mito/Outer_Membr_Metalloprot"/>
</dbReference>
<dbReference type="GO" id="GO:0046872">
    <property type="term" value="F:metal ion binding"/>
    <property type="evidence" value="ECO:0007669"/>
    <property type="project" value="UniProtKB-KW"/>
</dbReference>
<dbReference type="Gene3D" id="3.30.2010.10">
    <property type="entry name" value="Metalloproteases ('zincins'), catalytic domain"/>
    <property type="match status" value="1"/>
</dbReference>
<dbReference type="PANTHER" id="PTHR22726">
    <property type="entry name" value="METALLOENDOPEPTIDASE OMA1"/>
    <property type="match status" value="1"/>
</dbReference>
<comment type="caution">
    <text evidence="10">The sequence shown here is derived from an EMBL/GenBank/DDBJ whole genome shotgun (WGS) entry which is preliminary data.</text>
</comment>
<evidence type="ECO:0000313" key="11">
    <source>
        <dbReference type="Proteomes" id="UP000603545"/>
    </source>
</evidence>
<dbReference type="Pfam" id="PF01435">
    <property type="entry name" value="Peptidase_M48"/>
    <property type="match status" value="1"/>
</dbReference>
<dbReference type="InterPro" id="IPR011990">
    <property type="entry name" value="TPR-like_helical_dom_sf"/>
</dbReference>
<dbReference type="GO" id="GO:0051603">
    <property type="term" value="P:proteolysis involved in protein catabolic process"/>
    <property type="evidence" value="ECO:0007669"/>
    <property type="project" value="TreeGrafter"/>
</dbReference>
<keyword evidence="8" id="KW-1133">Transmembrane helix</keyword>
<evidence type="ECO:0000259" key="9">
    <source>
        <dbReference type="Pfam" id="PF01435"/>
    </source>
</evidence>
<evidence type="ECO:0000256" key="4">
    <source>
        <dbReference type="ARBA" id="ARBA00022801"/>
    </source>
</evidence>
<keyword evidence="5" id="KW-0862">Zinc</keyword>
<feature type="domain" description="Peptidase M48" evidence="9">
    <location>
        <begin position="83"/>
        <end position="266"/>
    </location>
</feature>
<comment type="cofactor">
    <cofactor evidence="1">
        <name>Zn(2+)</name>
        <dbReference type="ChEBI" id="CHEBI:29105"/>
    </cofactor>
</comment>
<keyword evidence="8" id="KW-0812">Transmembrane</keyword>
<dbReference type="GO" id="GO:0004222">
    <property type="term" value="F:metalloendopeptidase activity"/>
    <property type="evidence" value="ECO:0007669"/>
    <property type="project" value="InterPro"/>
</dbReference>
<feature type="repeat" description="TPR" evidence="7">
    <location>
        <begin position="386"/>
        <end position="419"/>
    </location>
</feature>
<name>A0A8J6N495_9BACT</name>
<dbReference type="InterPro" id="IPR001915">
    <property type="entry name" value="Peptidase_M48"/>
</dbReference>
<dbReference type="PROSITE" id="PS50005">
    <property type="entry name" value="TPR"/>
    <property type="match status" value="2"/>
</dbReference>
<dbReference type="EMBL" id="JACNLL010000027">
    <property type="protein sequence ID" value="MBC8198919.1"/>
    <property type="molecule type" value="Genomic_DNA"/>
</dbReference>
<dbReference type="SUPFAM" id="SSF48452">
    <property type="entry name" value="TPR-like"/>
    <property type="match status" value="1"/>
</dbReference>
<dbReference type="PANTHER" id="PTHR22726:SF1">
    <property type="entry name" value="METALLOENDOPEPTIDASE OMA1, MITOCHONDRIAL"/>
    <property type="match status" value="1"/>
</dbReference>
<sequence length="483" mass="54408">MDNIKLDICKEYKDNSFVKSQNQTMKLITRKYIFIVLIIGMLIPGQAFSITLKQEEDLSHEFMKYVLKHAELIEDPLIVNYVNNVGKRIISAIPPQPFTYRFYIIKDDVYNAFASPAGNIFINSGLFEAMDNEEELAGILGHEIAHVVCRHISQKIERSKKIGLATLAGIAAGIFLGTGGAATAAGAVTIGSMAAGQSIALAYSREDEMQADQLGLKYLAMAKYSSRGLLAALKKIRNRQWFSSDQIPTYLTTHPAIEDRIAYISSRFENNTKPKRRTSSKACYDFAITHTRLVAMYVDERAALRKFQTDIDKHPESYMAHYGYALILAKTGNRKDALAHLKTALEKKAFDPNVLKDLGRIYFLDGQYPEALNSLKGAASISPDDPETLFFIGRTQIELGKLNDAVFTFEKLIAKNPDYTPALYFLGNAYGKLGKFEEAHYFLGIYYKNKQDYKNALFHLNRALKTIIDPDKRSKIEKLLKEI</sequence>
<evidence type="ECO:0000256" key="6">
    <source>
        <dbReference type="ARBA" id="ARBA00023049"/>
    </source>
</evidence>
<keyword evidence="2" id="KW-0645">Protease</keyword>
<feature type="non-terminal residue" evidence="10">
    <location>
        <position position="483"/>
    </location>
</feature>